<dbReference type="Gene3D" id="1.10.1740.10">
    <property type="match status" value="1"/>
</dbReference>
<evidence type="ECO:0000256" key="5">
    <source>
        <dbReference type="ARBA" id="ARBA00023163"/>
    </source>
</evidence>
<dbReference type="GO" id="GO:0006352">
    <property type="term" value="P:DNA-templated transcription initiation"/>
    <property type="evidence" value="ECO:0007669"/>
    <property type="project" value="InterPro"/>
</dbReference>
<reference evidence="8" key="1">
    <citation type="journal article" date="2021" name="PeerJ">
        <title>Extensive microbial diversity within the chicken gut microbiome revealed by metagenomics and culture.</title>
        <authorList>
            <person name="Gilroy R."/>
            <person name="Ravi A."/>
            <person name="Getino M."/>
            <person name="Pursley I."/>
            <person name="Horton D.L."/>
            <person name="Alikhan N.F."/>
            <person name="Baker D."/>
            <person name="Gharbi K."/>
            <person name="Hall N."/>
            <person name="Watson M."/>
            <person name="Adriaenssens E.M."/>
            <person name="Foster-Nyarko E."/>
            <person name="Jarju S."/>
            <person name="Secka A."/>
            <person name="Antonio M."/>
            <person name="Oren A."/>
            <person name="Chaudhuri R.R."/>
            <person name="La Ragione R."/>
            <person name="Hildebrand F."/>
            <person name="Pallen M.J."/>
        </authorList>
    </citation>
    <scope>NUCLEOTIDE SEQUENCE</scope>
    <source>
        <strain evidence="8">ChiBcec8-13705</strain>
    </source>
</reference>
<keyword evidence="3" id="KW-0731">Sigma factor</keyword>
<organism evidence="8 9">
    <name type="scientific">Candidatus Gemmiger avicola</name>
    <dbReference type="NCBI Taxonomy" id="2838605"/>
    <lineage>
        <taxon>Bacteria</taxon>
        <taxon>Bacillati</taxon>
        <taxon>Bacillota</taxon>
        <taxon>Clostridia</taxon>
        <taxon>Eubacteriales</taxon>
        <taxon>Gemmiger</taxon>
    </lineage>
</organism>
<dbReference type="Pfam" id="PF08281">
    <property type="entry name" value="Sigma70_r4_2"/>
    <property type="match status" value="1"/>
</dbReference>
<evidence type="ECO:0000256" key="3">
    <source>
        <dbReference type="ARBA" id="ARBA00023082"/>
    </source>
</evidence>
<dbReference type="InterPro" id="IPR013325">
    <property type="entry name" value="RNA_pol_sigma_r2"/>
</dbReference>
<dbReference type="InterPro" id="IPR036388">
    <property type="entry name" value="WH-like_DNA-bd_sf"/>
</dbReference>
<dbReference type="SUPFAM" id="SSF88659">
    <property type="entry name" value="Sigma3 and sigma4 domains of RNA polymerase sigma factors"/>
    <property type="match status" value="1"/>
</dbReference>
<dbReference type="Gene3D" id="1.10.10.10">
    <property type="entry name" value="Winged helix-like DNA-binding domain superfamily/Winged helix DNA-binding domain"/>
    <property type="match status" value="1"/>
</dbReference>
<dbReference type="GO" id="GO:0016987">
    <property type="term" value="F:sigma factor activity"/>
    <property type="evidence" value="ECO:0007669"/>
    <property type="project" value="UniProtKB-KW"/>
</dbReference>
<dbReference type="InterPro" id="IPR007627">
    <property type="entry name" value="RNA_pol_sigma70_r2"/>
</dbReference>
<accession>A0A9D2M7S8</accession>
<evidence type="ECO:0000313" key="9">
    <source>
        <dbReference type="Proteomes" id="UP000886803"/>
    </source>
</evidence>
<evidence type="ECO:0000313" key="8">
    <source>
        <dbReference type="EMBL" id="HJB41903.1"/>
    </source>
</evidence>
<dbReference type="InterPro" id="IPR014284">
    <property type="entry name" value="RNA_pol_sigma-70_dom"/>
</dbReference>
<dbReference type="SUPFAM" id="SSF88946">
    <property type="entry name" value="Sigma2 domain of RNA polymerase sigma factors"/>
    <property type="match status" value="1"/>
</dbReference>
<dbReference type="PANTHER" id="PTHR43133">
    <property type="entry name" value="RNA POLYMERASE ECF-TYPE SIGMA FACTO"/>
    <property type="match status" value="1"/>
</dbReference>
<dbReference type="AlphaFoldDB" id="A0A9D2M7S8"/>
<evidence type="ECO:0000256" key="4">
    <source>
        <dbReference type="ARBA" id="ARBA00023125"/>
    </source>
</evidence>
<name>A0A9D2M7S8_9FIRM</name>
<keyword evidence="4" id="KW-0238">DNA-binding</keyword>
<feature type="domain" description="RNA polymerase sigma factor 70 region 4 type 2" evidence="7">
    <location>
        <begin position="98"/>
        <end position="150"/>
    </location>
</feature>
<protein>
    <submittedName>
        <fullName evidence="8">Sigma-70 family RNA polymerase sigma factor</fullName>
    </submittedName>
</protein>
<evidence type="ECO:0000256" key="1">
    <source>
        <dbReference type="ARBA" id="ARBA00010641"/>
    </source>
</evidence>
<dbReference type="InterPro" id="IPR039425">
    <property type="entry name" value="RNA_pol_sigma-70-like"/>
</dbReference>
<dbReference type="GO" id="GO:0003677">
    <property type="term" value="F:DNA binding"/>
    <property type="evidence" value="ECO:0007669"/>
    <property type="project" value="UniProtKB-KW"/>
</dbReference>
<keyword evidence="2" id="KW-0805">Transcription regulation</keyword>
<dbReference type="NCBIfam" id="TIGR02937">
    <property type="entry name" value="sigma70-ECF"/>
    <property type="match status" value="1"/>
</dbReference>
<sequence length="171" mass="19240">MLLEAYGGLIHAVVRRILPRNPEDAEECISDVLVAAWQNAGELARKPGRPLQGWLALTARNTAIDRYRQLCRRPGSEPLDETFASDWMLEPRSSEGEDCIAELVAALPQPDREIFLRRYYLLETSRSIAAVLGMSEHAVNVRLSRGRAKLKQQYLARMHPNAVCTKEVCAL</sequence>
<dbReference type="Proteomes" id="UP000886803">
    <property type="component" value="Unassembled WGS sequence"/>
</dbReference>
<dbReference type="PANTHER" id="PTHR43133:SF8">
    <property type="entry name" value="RNA POLYMERASE SIGMA FACTOR HI_1459-RELATED"/>
    <property type="match status" value="1"/>
</dbReference>
<comment type="similarity">
    <text evidence="1">Belongs to the sigma-70 factor family. ECF subfamily.</text>
</comment>
<evidence type="ECO:0000256" key="2">
    <source>
        <dbReference type="ARBA" id="ARBA00023015"/>
    </source>
</evidence>
<reference evidence="8" key="2">
    <citation type="submission" date="2021-04" db="EMBL/GenBank/DDBJ databases">
        <authorList>
            <person name="Gilroy R."/>
        </authorList>
    </citation>
    <scope>NUCLEOTIDE SEQUENCE</scope>
    <source>
        <strain evidence="8">ChiBcec8-13705</strain>
    </source>
</reference>
<dbReference type="InterPro" id="IPR013249">
    <property type="entry name" value="RNA_pol_sigma70_r4_t2"/>
</dbReference>
<keyword evidence="5" id="KW-0804">Transcription</keyword>
<feature type="domain" description="RNA polymerase sigma-70 region 2" evidence="6">
    <location>
        <begin position="2"/>
        <end position="70"/>
    </location>
</feature>
<evidence type="ECO:0000259" key="7">
    <source>
        <dbReference type="Pfam" id="PF08281"/>
    </source>
</evidence>
<dbReference type="Pfam" id="PF04542">
    <property type="entry name" value="Sigma70_r2"/>
    <property type="match status" value="1"/>
</dbReference>
<evidence type="ECO:0000259" key="6">
    <source>
        <dbReference type="Pfam" id="PF04542"/>
    </source>
</evidence>
<dbReference type="InterPro" id="IPR013324">
    <property type="entry name" value="RNA_pol_sigma_r3/r4-like"/>
</dbReference>
<proteinExistence type="inferred from homology"/>
<comment type="caution">
    <text evidence="8">The sequence shown here is derived from an EMBL/GenBank/DDBJ whole genome shotgun (WGS) entry which is preliminary data.</text>
</comment>
<dbReference type="EMBL" id="DWYG01000082">
    <property type="protein sequence ID" value="HJB41903.1"/>
    <property type="molecule type" value="Genomic_DNA"/>
</dbReference>
<gene>
    <name evidence="8" type="ORF">H9945_05325</name>
</gene>